<evidence type="ECO:0000313" key="2">
    <source>
        <dbReference type="Proteomes" id="UP000192578"/>
    </source>
</evidence>
<reference evidence="2" key="1">
    <citation type="submission" date="2017-01" db="EMBL/GenBank/DDBJ databases">
        <title>Comparative genomics of anhydrobiosis in the tardigrade Hypsibius dujardini.</title>
        <authorList>
            <person name="Yoshida Y."/>
            <person name="Koutsovoulos G."/>
            <person name="Laetsch D."/>
            <person name="Stevens L."/>
            <person name="Kumar S."/>
            <person name="Horikawa D."/>
            <person name="Ishino K."/>
            <person name="Komine S."/>
            <person name="Tomita M."/>
            <person name="Blaxter M."/>
            <person name="Arakawa K."/>
        </authorList>
    </citation>
    <scope>NUCLEOTIDE SEQUENCE [LARGE SCALE GENOMIC DNA]</scope>
    <source>
        <strain evidence="2">Z151</strain>
    </source>
</reference>
<dbReference type="OrthoDB" id="10435943at2759"/>
<dbReference type="Proteomes" id="UP000192578">
    <property type="component" value="Unassembled WGS sequence"/>
</dbReference>
<evidence type="ECO:0000313" key="1">
    <source>
        <dbReference type="EMBL" id="OWA50404.1"/>
    </source>
</evidence>
<gene>
    <name evidence="1" type="ORF">BV898_14922</name>
</gene>
<sequence length="318" mass="34498">MDSGSSPYCKGRLRSRMQTAVLALFLTGFPTLSNAFYKYDFYNVNLEHLSSKGFHLTIPCQALASDSLRSGHLTFNSPCGERQQFSVEITAPSTERCGTLNSSSSQEPQLYLNLRSHSLVGKELIELSDPLVPGKKRLTSFTLDHSIEQVPRSFGQLLTSGSSALIEFLPSADPSSRPSCSGDLKLLDVEFVLVSSAVPVNAEPFKFMMCSAVGGLVPTGMMCNQVEEHVLGCPVSLSSDANNLDPAGGQDRRNVNCYPLAFHTISELKIVEKIVDGIAVAVTPHHHSAVASSSNDPSSARTSIRFPTLLFSFLLYIF</sequence>
<proteinExistence type="predicted"/>
<comment type="caution">
    <text evidence="1">The sequence shown here is derived from an EMBL/GenBank/DDBJ whole genome shotgun (WGS) entry which is preliminary data.</text>
</comment>
<name>A0A9X6RJY3_HYPEX</name>
<keyword evidence="2" id="KW-1185">Reference proteome</keyword>
<accession>A0A9X6RJY3</accession>
<organism evidence="1 2">
    <name type="scientific">Hypsibius exemplaris</name>
    <name type="common">Freshwater tardigrade</name>
    <dbReference type="NCBI Taxonomy" id="2072580"/>
    <lineage>
        <taxon>Eukaryota</taxon>
        <taxon>Metazoa</taxon>
        <taxon>Ecdysozoa</taxon>
        <taxon>Tardigrada</taxon>
        <taxon>Eutardigrada</taxon>
        <taxon>Parachela</taxon>
        <taxon>Hypsibioidea</taxon>
        <taxon>Hypsibiidae</taxon>
        <taxon>Hypsibius</taxon>
    </lineage>
</organism>
<protein>
    <submittedName>
        <fullName evidence="1">Uncharacterized protein</fullName>
    </submittedName>
</protein>
<dbReference type="AlphaFoldDB" id="A0A9X6RJY3"/>
<dbReference type="EMBL" id="MTYJ01000192">
    <property type="protein sequence ID" value="OWA50404.1"/>
    <property type="molecule type" value="Genomic_DNA"/>
</dbReference>